<organism evidence="1 2">
    <name type="scientific">Hesseltinella vesiculosa</name>
    <dbReference type="NCBI Taxonomy" id="101127"/>
    <lineage>
        <taxon>Eukaryota</taxon>
        <taxon>Fungi</taxon>
        <taxon>Fungi incertae sedis</taxon>
        <taxon>Mucoromycota</taxon>
        <taxon>Mucoromycotina</taxon>
        <taxon>Mucoromycetes</taxon>
        <taxon>Mucorales</taxon>
        <taxon>Cunninghamellaceae</taxon>
        <taxon>Hesseltinella</taxon>
    </lineage>
</organism>
<evidence type="ECO:0000313" key="1">
    <source>
        <dbReference type="EMBL" id="ORX44575.1"/>
    </source>
</evidence>
<evidence type="ECO:0008006" key="3">
    <source>
        <dbReference type="Google" id="ProtNLM"/>
    </source>
</evidence>
<dbReference type="AlphaFoldDB" id="A0A1X2G495"/>
<dbReference type="InterPro" id="IPR011990">
    <property type="entry name" value="TPR-like_helical_dom_sf"/>
</dbReference>
<dbReference type="STRING" id="101127.A0A1X2G495"/>
<proteinExistence type="predicted"/>
<dbReference type="Proteomes" id="UP000242146">
    <property type="component" value="Unassembled WGS sequence"/>
</dbReference>
<comment type="caution">
    <text evidence="1">The sequence shown here is derived from an EMBL/GenBank/DDBJ whole genome shotgun (WGS) entry which is preliminary data.</text>
</comment>
<keyword evidence="2" id="KW-1185">Reference proteome</keyword>
<dbReference type="EMBL" id="MCGT01000047">
    <property type="protein sequence ID" value="ORX44575.1"/>
    <property type="molecule type" value="Genomic_DNA"/>
</dbReference>
<protein>
    <recommendedName>
        <fullName evidence="3">Pentacotripeptide-repeat region of PRORP domain-containing protein</fullName>
    </recommendedName>
</protein>
<dbReference type="Gene3D" id="1.25.40.10">
    <property type="entry name" value="Tetratricopeptide repeat domain"/>
    <property type="match status" value="1"/>
</dbReference>
<dbReference type="OrthoDB" id="185373at2759"/>
<accession>A0A1X2G495</accession>
<reference evidence="1 2" key="1">
    <citation type="submission" date="2016-07" db="EMBL/GenBank/DDBJ databases">
        <title>Pervasive Adenine N6-methylation of Active Genes in Fungi.</title>
        <authorList>
            <consortium name="DOE Joint Genome Institute"/>
            <person name="Mondo S.J."/>
            <person name="Dannebaum R.O."/>
            <person name="Kuo R.C."/>
            <person name="Labutti K."/>
            <person name="Haridas S."/>
            <person name="Kuo A."/>
            <person name="Salamov A."/>
            <person name="Ahrendt S.R."/>
            <person name="Lipzen A."/>
            <person name="Sullivan W."/>
            <person name="Andreopoulos W.B."/>
            <person name="Clum A."/>
            <person name="Lindquist E."/>
            <person name="Daum C."/>
            <person name="Ramamoorthy G.K."/>
            <person name="Gryganskyi A."/>
            <person name="Culley D."/>
            <person name="Magnuson J.K."/>
            <person name="James T.Y."/>
            <person name="O'Malley M.A."/>
            <person name="Stajich J.E."/>
            <person name="Spatafora J.W."/>
            <person name="Visel A."/>
            <person name="Grigoriev I.V."/>
        </authorList>
    </citation>
    <scope>NUCLEOTIDE SEQUENCE [LARGE SCALE GENOMIC DNA]</scope>
    <source>
        <strain evidence="1 2">NRRL 3301</strain>
    </source>
</reference>
<name>A0A1X2G495_9FUNG</name>
<sequence>MHRMMTPVLLTATRALSNDVNDLTSHNWHATAEEAQDRMQQLAAHGNWLLAQDTYDQVYRHNAQQTATMETFGLLMEAYIRGDRLQDAMDIYYSLRDHLDRTSRKTTMVMDETFYGPLITASLDHGSSATHNGVSPHLVYTVDDGMNEIQQLDHDTSANLSFAMRLFQDMQQAGLGGTTTLYKLLLRACQREADSHVLKQVHRYLRMDDTIDLDDTLVHELIAAYSAVDNDTMVLELWDGYAPRLPATARLLLARCLDKKYKQNALRVWQSLPASLQSDLSLGRLVLDGLVRADGIEEARQVLASTAQSPDHDSLVQHFHHLIQ</sequence>
<evidence type="ECO:0000313" key="2">
    <source>
        <dbReference type="Proteomes" id="UP000242146"/>
    </source>
</evidence>
<gene>
    <name evidence="1" type="ORF">DM01DRAFT_1378383</name>
</gene>